<evidence type="ECO:0000313" key="2">
    <source>
        <dbReference type="Proteomes" id="UP000790347"/>
    </source>
</evidence>
<proteinExistence type="predicted"/>
<reference evidence="1" key="1">
    <citation type="submission" date="2013-05" db="EMBL/GenBank/DDBJ databases">
        <authorList>
            <person name="Yim A.K.Y."/>
            <person name="Chan T.F."/>
            <person name="Ji K.M."/>
            <person name="Liu X.Y."/>
            <person name="Zhou J.W."/>
            <person name="Li R.Q."/>
            <person name="Yang K.Y."/>
            <person name="Li J."/>
            <person name="Li M."/>
            <person name="Law P.T.W."/>
            <person name="Wu Y.L."/>
            <person name="Cai Z.L."/>
            <person name="Qin H."/>
            <person name="Bao Y."/>
            <person name="Leung R.K.K."/>
            <person name="Ng P.K.S."/>
            <person name="Zou J."/>
            <person name="Zhong X.J."/>
            <person name="Ran P.X."/>
            <person name="Zhong N.S."/>
            <person name="Liu Z.G."/>
            <person name="Tsui S.K.W."/>
        </authorList>
    </citation>
    <scope>NUCLEOTIDE SEQUENCE</scope>
    <source>
        <strain evidence="1">Derf</strain>
        <tissue evidence="1">Whole organism</tissue>
    </source>
</reference>
<accession>A0A922L2K4</accession>
<evidence type="ECO:0000313" key="1">
    <source>
        <dbReference type="EMBL" id="KAH9497745.1"/>
    </source>
</evidence>
<sequence>MNIVMMTTTIIWWSIFFVFIEKIATLCISTSTLGESIIKSSPSLCFNETNDNDDDDSNIFQSSFGAIINR</sequence>
<comment type="caution">
    <text evidence="1">The sequence shown here is derived from an EMBL/GenBank/DDBJ whole genome shotgun (WGS) entry which is preliminary data.</text>
</comment>
<keyword evidence="2" id="KW-1185">Reference proteome</keyword>
<name>A0A922L2K4_DERFA</name>
<organism evidence="1 2">
    <name type="scientific">Dermatophagoides farinae</name>
    <name type="common">American house dust mite</name>
    <dbReference type="NCBI Taxonomy" id="6954"/>
    <lineage>
        <taxon>Eukaryota</taxon>
        <taxon>Metazoa</taxon>
        <taxon>Ecdysozoa</taxon>
        <taxon>Arthropoda</taxon>
        <taxon>Chelicerata</taxon>
        <taxon>Arachnida</taxon>
        <taxon>Acari</taxon>
        <taxon>Acariformes</taxon>
        <taxon>Sarcoptiformes</taxon>
        <taxon>Astigmata</taxon>
        <taxon>Psoroptidia</taxon>
        <taxon>Analgoidea</taxon>
        <taxon>Pyroglyphidae</taxon>
        <taxon>Dermatophagoidinae</taxon>
        <taxon>Dermatophagoides</taxon>
    </lineage>
</organism>
<reference evidence="1" key="2">
    <citation type="journal article" date="2022" name="Res Sq">
        <title>Comparative Genomics Reveals Insights into the Divergent Evolution of Astigmatic Mites and Household Pest Adaptations.</title>
        <authorList>
            <person name="Xiong Q."/>
            <person name="Wan A.T.-Y."/>
            <person name="Liu X.-Y."/>
            <person name="Fung C.S.-H."/>
            <person name="Xiao X."/>
            <person name="Malainual N."/>
            <person name="Hou J."/>
            <person name="Wang L."/>
            <person name="Wang M."/>
            <person name="Yang K."/>
            <person name="Cui Y."/>
            <person name="Leung E."/>
            <person name="Nong W."/>
            <person name="Shin S.-K."/>
            <person name="Au S."/>
            <person name="Jeong K.Y."/>
            <person name="Chew F.T."/>
            <person name="Hui J."/>
            <person name="Leung T.F."/>
            <person name="Tungtrongchitr A."/>
            <person name="Zhong N."/>
            <person name="Liu Z."/>
            <person name="Tsui S."/>
        </authorList>
    </citation>
    <scope>NUCLEOTIDE SEQUENCE</scope>
    <source>
        <strain evidence="1">Derf</strain>
        <tissue evidence="1">Whole organism</tissue>
    </source>
</reference>
<dbReference type="AlphaFoldDB" id="A0A922L2K4"/>
<protein>
    <submittedName>
        <fullName evidence="1">Uncharacterized protein</fullName>
    </submittedName>
</protein>
<dbReference type="EMBL" id="ASGP02000007">
    <property type="protein sequence ID" value="KAH9497745.1"/>
    <property type="molecule type" value="Genomic_DNA"/>
</dbReference>
<dbReference type="Proteomes" id="UP000790347">
    <property type="component" value="Unassembled WGS sequence"/>
</dbReference>
<gene>
    <name evidence="1" type="ORF">DERF_013706</name>
</gene>